<organism evidence="2">
    <name type="scientific">Arundo donax</name>
    <name type="common">Giant reed</name>
    <name type="synonym">Donax arundinaceus</name>
    <dbReference type="NCBI Taxonomy" id="35708"/>
    <lineage>
        <taxon>Eukaryota</taxon>
        <taxon>Viridiplantae</taxon>
        <taxon>Streptophyta</taxon>
        <taxon>Embryophyta</taxon>
        <taxon>Tracheophyta</taxon>
        <taxon>Spermatophyta</taxon>
        <taxon>Magnoliopsida</taxon>
        <taxon>Liliopsida</taxon>
        <taxon>Poales</taxon>
        <taxon>Poaceae</taxon>
        <taxon>PACMAD clade</taxon>
        <taxon>Arundinoideae</taxon>
        <taxon>Arundineae</taxon>
        <taxon>Arundo</taxon>
    </lineage>
</organism>
<name>A0A0A8ZLK9_ARUDO</name>
<protein>
    <submittedName>
        <fullName evidence="2">Uncharacterized protein</fullName>
    </submittedName>
</protein>
<feature type="compositionally biased region" description="Low complexity" evidence="1">
    <location>
        <begin position="84"/>
        <end position="98"/>
    </location>
</feature>
<reference evidence="2" key="1">
    <citation type="submission" date="2014-09" db="EMBL/GenBank/DDBJ databases">
        <authorList>
            <person name="Magalhaes I.L.F."/>
            <person name="Oliveira U."/>
            <person name="Santos F.R."/>
            <person name="Vidigal T.H.D.A."/>
            <person name="Brescovit A.D."/>
            <person name="Santos A.J."/>
        </authorList>
    </citation>
    <scope>NUCLEOTIDE SEQUENCE</scope>
    <source>
        <tissue evidence="2">Shoot tissue taken approximately 20 cm above the soil surface</tissue>
    </source>
</reference>
<evidence type="ECO:0000256" key="1">
    <source>
        <dbReference type="SAM" id="MobiDB-lite"/>
    </source>
</evidence>
<evidence type="ECO:0000313" key="2">
    <source>
        <dbReference type="EMBL" id="JAD38573.1"/>
    </source>
</evidence>
<proteinExistence type="predicted"/>
<feature type="region of interest" description="Disordered" evidence="1">
    <location>
        <begin position="71"/>
        <end position="98"/>
    </location>
</feature>
<dbReference type="EMBL" id="GBRH01259322">
    <property type="protein sequence ID" value="JAD38573.1"/>
    <property type="molecule type" value="Transcribed_RNA"/>
</dbReference>
<accession>A0A0A8ZLK9</accession>
<dbReference type="AlphaFoldDB" id="A0A0A8ZLK9"/>
<reference evidence="2" key="2">
    <citation type="journal article" date="2015" name="Data Brief">
        <title>Shoot transcriptome of the giant reed, Arundo donax.</title>
        <authorList>
            <person name="Barrero R.A."/>
            <person name="Guerrero F.D."/>
            <person name="Moolhuijzen P."/>
            <person name="Goolsby J.A."/>
            <person name="Tidwell J."/>
            <person name="Bellgard S.E."/>
            <person name="Bellgard M.I."/>
        </authorList>
    </citation>
    <scope>NUCLEOTIDE SEQUENCE</scope>
    <source>
        <tissue evidence="2">Shoot tissue taken approximately 20 cm above the soil surface</tissue>
    </source>
</reference>
<sequence length="113" mass="11439">MSLIKMLRDGPDVSLSGSPMVSPITAALWASDPLGPRALAWSDAPASIYFLALSHAPPLFEADMAICTPDTSAPASVRTPKKVPASSGASSTSAPGGIISLSDASVEILTQCA</sequence>